<sequence>MKKSKAETAETRKRIVETAAKTFRRKGIAATGVAEIMAAAGLTHGGFYRHFGSKDQLVAEALSATDKNMVRDSREAAEKGAEAMLAVFQDYMTEAYRDKVEDGCPLAAMGSELVRADDNTRHAATTSFRKIVEAAAPFMRSPDDAEGMDTALSLLTNMVGALTIARMVDDPELSDRILQTTRRRIAQSIG</sequence>
<dbReference type="SUPFAM" id="SSF46689">
    <property type="entry name" value="Homeodomain-like"/>
    <property type="match status" value="1"/>
</dbReference>
<dbReference type="SUPFAM" id="SSF48498">
    <property type="entry name" value="Tetracyclin repressor-like, C-terminal domain"/>
    <property type="match status" value="1"/>
</dbReference>
<evidence type="ECO:0000256" key="3">
    <source>
        <dbReference type="ARBA" id="ARBA00023163"/>
    </source>
</evidence>
<dbReference type="Pfam" id="PF00440">
    <property type="entry name" value="TetR_N"/>
    <property type="match status" value="1"/>
</dbReference>
<comment type="caution">
    <text evidence="6">The sequence shown here is derived from an EMBL/GenBank/DDBJ whole genome shotgun (WGS) entry which is preliminary data.</text>
</comment>
<dbReference type="Gene3D" id="1.10.10.60">
    <property type="entry name" value="Homeodomain-like"/>
    <property type="match status" value="1"/>
</dbReference>
<protein>
    <submittedName>
        <fullName evidence="6">TetR/AcrR family transcriptional regulator</fullName>
    </submittedName>
</protein>
<evidence type="ECO:0000313" key="7">
    <source>
        <dbReference type="Proteomes" id="UP001285263"/>
    </source>
</evidence>
<accession>A0ABU5DLN6</accession>
<keyword evidence="1" id="KW-0805">Transcription regulation</keyword>
<dbReference type="Proteomes" id="UP001285263">
    <property type="component" value="Unassembled WGS sequence"/>
</dbReference>
<evidence type="ECO:0000313" key="6">
    <source>
        <dbReference type="EMBL" id="MDY0746595.1"/>
    </source>
</evidence>
<feature type="domain" description="HTH tetR-type" evidence="5">
    <location>
        <begin position="9"/>
        <end position="69"/>
    </location>
</feature>
<gene>
    <name evidence="6" type="ORF">SNE35_18930</name>
</gene>
<dbReference type="InterPro" id="IPR036271">
    <property type="entry name" value="Tet_transcr_reg_TetR-rel_C_sf"/>
</dbReference>
<dbReference type="PROSITE" id="PS50977">
    <property type="entry name" value="HTH_TETR_2"/>
    <property type="match status" value="1"/>
</dbReference>
<dbReference type="Gene3D" id="1.10.357.10">
    <property type="entry name" value="Tetracycline Repressor, domain 2"/>
    <property type="match status" value="1"/>
</dbReference>
<dbReference type="PANTHER" id="PTHR47506:SF7">
    <property type="entry name" value="TRANSCRIPTIONAL REGULATORY PROTEIN"/>
    <property type="match status" value="1"/>
</dbReference>
<keyword evidence="3" id="KW-0804">Transcription</keyword>
<keyword evidence="2 4" id="KW-0238">DNA-binding</keyword>
<evidence type="ECO:0000259" key="5">
    <source>
        <dbReference type="PROSITE" id="PS50977"/>
    </source>
</evidence>
<dbReference type="InterPro" id="IPR001647">
    <property type="entry name" value="HTH_TetR"/>
</dbReference>
<feature type="DNA-binding region" description="H-T-H motif" evidence="4">
    <location>
        <begin position="32"/>
        <end position="51"/>
    </location>
</feature>
<dbReference type="EMBL" id="JAXCLA010000006">
    <property type="protein sequence ID" value="MDY0746595.1"/>
    <property type="molecule type" value="Genomic_DNA"/>
</dbReference>
<evidence type="ECO:0000256" key="4">
    <source>
        <dbReference type="PROSITE-ProRule" id="PRU00335"/>
    </source>
</evidence>
<dbReference type="InterPro" id="IPR054156">
    <property type="entry name" value="YxaF_TetR_C"/>
</dbReference>
<evidence type="ECO:0000256" key="1">
    <source>
        <dbReference type="ARBA" id="ARBA00023015"/>
    </source>
</evidence>
<keyword evidence="7" id="KW-1185">Reference proteome</keyword>
<dbReference type="PANTHER" id="PTHR47506">
    <property type="entry name" value="TRANSCRIPTIONAL REGULATORY PROTEIN"/>
    <property type="match status" value="1"/>
</dbReference>
<organism evidence="6 7">
    <name type="scientific">Roseateles agri</name>
    <dbReference type="NCBI Taxonomy" id="3098619"/>
    <lineage>
        <taxon>Bacteria</taxon>
        <taxon>Pseudomonadati</taxon>
        <taxon>Pseudomonadota</taxon>
        <taxon>Betaproteobacteria</taxon>
        <taxon>Burkholderiales</taxon>
        <taxon>Sphaerotilaceae</taxon>
        <taxon>Roseateles</taxon>
    </lineage>
</organism>
<dbReference type="InterPro" id="IPR009057">
    <property type="entry name" value="Homeodomain-like_sf"/>
</dbReference>
<dbReference type="RefSeq" id="WP_320424539.1">
    <property type="nucleotide sequence ID" value="NZ_JAXCLA010000006.1"/>
</dbReference>
<evidence type="ECO:0000256" key="2">
    <source>
        <dbReference type="ARBA" id="ARBA00023125"/>
    </source>
</evidence>
<dbReference type="Pfam" id="PF21993">
    <property type="entry name" value="TetR_C_13_2"/>
    <property type="match status" value="1"/>
</dbReference>
<name>A0ABU5DLN6_9BURK</name>
<dbReference type="PRINTS" id="PR00455">
    <property type="entry name" value="HTHTETR"/>
</dbReference>
<reference evidence="6 7" key="1">
    <citation type="submission" date="2023-11" db="EMBL/GenBank/DDBJ databases">
        <title>Paucibacter sp. nov., isolated from fresh soil in Korea.</title>
        <authorList>
            <person name="Le N.T.T."/>
        </authorList>
    </citation>
    <scope>NUCLEOTIDE SEQUENCE [LARGE SCALE GENOMIC DNA]</scope>
    <source>
        <strain evidence="6 7">R3-3</strain>
    </source>
</reference>
<proteinExistence type="predicted"/>